<evidence type="ECO:0000313" key="2">
    <source>
        <dbReference type="Proteomes" id="UP000601171"/>
    </source>
</evidence>
<dbReference type="RefSeq" id="WP_262428366.1">
    <property type="nucleotide sequence ID" value="NZ_JACRTG010000004.1"/>
</dbReference>
<dbReference type="AlphaFoldDB" id="A0A926ESL3"/>
<gene>
    <name evidence="1" type="ORF">H8707_01400</name>
</gene>
<proteinExistence type="predicted"/>
<dbReference type="EMBL" id="JACRTG010000004">
    <property type="protein sequence ID" value="MBC8586896.1"/>
    <property type="molecule type" value="Genomic_DNA"/>
</dbReference>
<name>A0A926ESL3_9FIRM</name>
<protein>
    <submittedName>
        <fullName evidence="1">Uncharacterized protein</fullName>
    </submittedName>
</protein>
<comment type="caution">
    <text evidence="1">The sequence shown here is derived from an EMBL/GenBank/DDBJ whole genome shotgun (WGS) entry which is preliminary data.</text>
</comment>
<reference evidence="1" key="1">
    <citation type="submission" date="2020-08" db="EMBL/GenBank/DDBJ databases">
        <title>Genome public.</title>
        <authorList>
            <person name="Liu C."/>
            <person name="Sun Q."/>
        </authorList>
    </citation>
    <scope>NUCLEOTIDE SEQUENCE</scope>
    <source>
        <strain evidence="1">BX21</strain>
    </source>
</reference>
<keyword evidence="2" id="KW-1185">Reference proteome</keyword>
<evidence type="ECO:0000313" key="1">
    <source>
        <dbReference type="EMBL" id="MBC8586896.1"/>
    </source>
</evidence>
<sequence length="188" mass="22312">MDFQYYPETKDSYEKIWEEGQEVLASFKKLDDLILADREKYKEEVKVLNDILDDYVPRGIFNKDEIYTFRKLDTENTFLYTRIMKNDEEVLIKIESSFNNEGKLIRYHLKNHGYNLEENELTQAETLNLANEFVNKYVGESVEIIKIPDLYPSLYEEGKHESYGDKDGKYTVVVDLEHGFVEYFAILL</sequence>
<dbReference type="Proteomes" id="UP000601171">
    <property type="component" value="Unassembled WGS sequence"/>
</dbReference>
<organism evidence="1 2">
    <name type="scientific">Paratissierella segnis</name>
    <dbReference type="NCBI Taxonomy" id="2763679"/>
    <lineage>
        <taxon>Bacteria</taxon>
        <taxon>Bacillati</taxon>
        <taxon>Bacillota</taxon>
        <taxon>Tissierellia</taxon>
        <taxon>Tissierellales</taxon>
        <taxon>Tissierellaceae</taxon>
        <taxon>Paratissierella</taxon>
    </lineage>
</organism>
<accession>A0A926ESL3</accession>